<dbReference type="OrthoDB" id="9974806at2759"/>
<comment type="caution">
    <text evidence="1">The sequence shown here is derived from an EMBL/GenBank/DDBJ whole genome shotgun (WGS) entry which is preliminary data.</text>
</comment>
<gene>
    <name evidence="1" type="ORF">PACLA_8A013579</name>
</gene>
<name>A0A7D9EWJ9_PARCT</name>
<dbReference type="Proteomes" id="UP001152795">
    <property type="component" value="Unassembled WGS sequence"/>
</dbReference>
<proteinExistence type="predicted"/>
<accession>A0A7D9EWJ9</accession>
<protein>
    <submittedName>
        <fullName evidence="1">Uncharacterized protein</fullName>
    </submittedName>
</protein>
<organism evidence="1 2">
    <name type="scientific">Paramuricea clavata</name>
    <name type="common">Red gorgonian</name>
    <name type="synonym">Violescent sea-whip</name>
    <dbReference type="NCBI Taxonomy" id="317549"/>
    <lineage>
        <taxon>Eukaryota</taxon>
        <taxon>Metazoa</taxon>
        <taxon>Cnidaria</taxon>
        <taxon>Anthozoa</taxon>
        <taxon>Octocorallia</taxon>
        <taxon>Malacalcyonacea</taxon>
        <taxon>Plexauridae</taxon>
        <taxon>Paramuricea</taxon>
    </lineage>
</organism>
<evidence type="ECO:0000313" key="1">
    <source>
        <dbReference type="EMBL" id="CAB4018864.1"/>
    </source>
</evidence>
<keyword evidence="2" id="KW-1185">Reference proteome</keyword>
<evidence type="ECO:0000313" key="2">
    <source>
        <dbReference type="Proteomes" id="UP001152795"/>
    </source>
</evidence>
<dbReference type="EMBL" id="CACRXK020010199">
    <property type="protein sequence ID" value="CAB4018864.1"/>
    <property type="molecule type" value="Genomic_DNA"/>
</dbReference>
<dbReference type="AlphaFoldDB" id="A0A7D9EWJ9"/>
<reference evidence="1" key="1">
    <citation type="submission" date="2020-04" db="EMBL/GenBank/DDBJ databases">
        <authorList>
            <person name="Alioto T."/>
            <person name="Alioto T."/>
            <person name="Gomez Garrido J."/>
        </authorList>
    </citation>
    <scope>NUCLEOTIDE SEQUENCE</scope>
    <source>
        <strain evidence="1">A484AB</strain>
    </source>
</reference>
<sequence length="394" mass="46245">MAISWSRYRSIMPKYYWSFVVAFSMTMFIVLYYCFNEDALTDDASNNKFSVFRNIEFVDSQIYNTDSVAKYSHENELTTSKCNNLYETALDMLYNGEQVPLPFETNSTRWTFHKRGNLDYLRPIYRRWSKPQSNFSSRDFSDYGETRSKDIKAKKYFVTFACNCCEKSKVKATRSARDPGGFDFAIVHGIDSLSKKFRYTHSAILRQDRGCGYWLWKPYIILKTFVESMSDNDLLMYQDAGAHLIGDAGPLLKLSQELDPGIVVFHTRFLEDIYTKRDAFVLMDMDDARVYESYQRLASFVILRKNCQSLQFVMEWLAYASDPRILTNIDNQMGKPNLPTFKENRHDQTVLSLLSKRWQLDEFRDPSQYGSIDQKLMYALGPYRQLIFHTRDTS</sequence>